<protein>
    <submittedName>
        <fullName evidence="2">Putative ovule protein</fullName>
    </submittedName>
</protein>
<evidence type="ECO:0000256" key="1">
    <source>
        <dbReference type="SAM" id="Phobius"/>
    </source>
</evidence>
<dbReference type="EMBL" id="GEDG01037556">
    <property type="protein sequence ID" value="JAP08064.1"/>
    <property type="molecule type" value="Transcribed_RNA"/>
</dbReference>
<sequence>MYSDSAELLDIVVCFFDLHDIKEAPCLIRNPVTDLLVFGHDAQSASQYVVSLFSLLLLISIPIAGCLFTYLTTLIVASMCDFLGFCKNWLSVCTAKPMSGLVSVKYNNLPIN</sequence>
<dbReference type="AlphaFoldDB" id="A0A0V0GLA0"/>
<reference evidence="2" key="1">
    <citation type="submission" date="2015-12" db="EMBL/GenBank/DDBJ databases">
        <title>Gene expression during late stages of embryo sac development: a critical building block for successful pollen-pistil interactions.</title>
        <authorList>
            <person name="Liu Y."/>
            <person name="Joly V."/>
            <person name="Sabar M."/>
            <person name="Matton D.P."/>
        </authorList>
    </citation>
    <scope>NUCLEOTIDE SEQUENCE</scope>
</reference>
<evidence type="ECO:0000313" key="2">
    <source>
        <dbReference type="EMBL" id="JAP08064.1"/>
    </source>
</evidence>
<feature type="transmembrane region" description="Helical" evidence="1">
    <location>
        <begin position="48"/>
        <end position="71"/>
    </location>
</feature>
<keyword evidence="1" id="KW-1133">Transmembrane helix</keyword>
<keyword evidence="1" id="KW-0812">Transmembrane</keyword>
<feature type="non-terminal residue" evidence="2">
    <location>
        <position position="112"/>
    </location>
</feature>
<proteinExistence type="predicted"/>
<keyword evidence="1" id="KW-0472">Membrane</keyword>
<accession>A0A0V0GLA0</accession>
<organism evidence="2">
    <name type="scientific">Solanum chacoense</name>
    <name type="common">Chaco potato</name>
    <dbReference type="NCBI Taxonomy" id="4108"/>
    <lineage>
        <taxon>Eukaryota</taxon>
        <taxon>Viridiplantae</taxon>
        <taxon>Streptophyta</taxon>
        <taxon>Embryophyta</taxon>
        <taxon>Tracheophyta</taxon>
        <taxon>Spermatophyta</taxon>
        <taxon>Magnoliopsida</taxon>
        <taxon>eudicotyledons</taxon>
        <taxon>Gunneridae</taxon>
        <taxon>Pentapetalae</taxon>
        <taxon>asterids</taxon>
        <taxon>lamiids</taxon>
        <taxon>Solanales</taxon>
        <taxon>Solanaceae</taxon>
        <taxon>Solanoideae</taxon>
        <taxon>Solaneae</taxon>
        <taxon>Solanum</taxon>
    </lineage>
</organism>
<name>A0A0V0GLA0_SOLCH</name>